<keyword evidence="4 5" id="KW-0472">Membrane</keyword>
<gene>
    <name evidence="6" type="ORF">A2537_00870</name>
</gene>
<evidence type="ECO:0000256" key="3">
    <source>
        <dbReference type="ARBA" id="ARBA00022989"/>
    </source>
</evidence>
<keyword evidence="2 5" id="KW-0812">Transmembrane</keyword>
<dbReference type="GO" id="GO:0030026">
    <property type="term" value="P:intracellular manganese ion homeostasis"/>
    <property type="evidence" value="ECO:0007669"/>
    <property type="project" value="InterPro"/>
</dbReference>
<comment type="subcellular location">
    <subcellularLocation>
        <location evidence="1">Endomembrane system</location>
        <topology evidence="1">Multi-pass membrane protein</topology>
    </subcellularLocation>
</comment>
<keyword evidence="3 5" id="KW-1133">Transmembrane helix</keyword>
<accession>A0A1F6NWU4</accession>
<feature type="transmembrane region" description="Helical" evidence="5">
    <location>
        <begin position="208"/>
        <end position="230"/>
    </location>
</feature>
<dbReference type="EMBL" id="MFRC01000066">
    <property type="protein sequence ID" value="OGH88397.1"/>
    <property type="molecule type" value="Genomic_DNA"/>
</dbReference>
<dbReference type="InterPro" id="IPR008217">
    <property type="entry name" value="Ccc1_fam"/>
</dbReference>
<name>A0A1F6NWU4_9BACT</name>
<feature type="transmembrane region" description="Helical" evidence="5">
    <location>
        <begin position="47"/>
        <end position="71"/>
    </location>
</feature>
<dbReference type="Proteomes" id="UP000178490">
    <property type="component" value="Unassembled WGS sequence"/>
</dbReference>
<feature type="transmembrane region" description="Helical" evidence="5">
    <location>
        <begin position="177"/>
        <end position="196"/>
    </location>
</feature>
<feature type="transmembrane region" description="Helical" evidence="5">
    <location>
        <begin position="20"/>
        <end position="41"/>
    </location>
</feature>
<sequence length="231" mass="24997">MKNNIHSENHFTATAVVRDIIIGMSDGLTVPFALAAGLSGVVSHNSIIMAAVFAEIAAGSISMGLGGYLAAKNEYDHYFSEKQREINEVKTMPEKEKSEVIEIFETYGLTKEEAKPIVDAFEKKPDAWVDFMMRNELNLEAPDKNRAAISSVTIAVSYIIGGIIPLGPYIFVSEPNLALFYSSIFTLIALTIFGYTKAKIIGISPLKGAIRTASIGGLAATVAYFIAHLIT</sequence>
<comment type="caution">
    <text evidence="6">The sequence shown here is derived from an EMBL/GenBank/DDBJ whole genome shotgun (WGS) entry which is preliminary data.</text>
</comment>
<proteinExistence type="predicted"/>
<dbReference type="PANTHER" id="PTHR31851">
    <property type="entry name" value="FE(2+)/MN(2+) TRANSPORTER PCL1"/>
    <property type="match status" value="1"/>
</dbReference>
<reference evidence="6 7" key="1">
    <citation type="journal article" date="2016" name="Nat. Commun.">
        <title>Thousands of microbial genomes shed light on interconnected biogeochemical processes in an aquifer system.</title>
        <authorList>
            <person name="Anantharaman K."/>
            <person name="Brown C.T."/>
            <person name="Hug L.A."/>
            <person name="Sharon I."/>
            <person name="Castelle C.J."/>
            <person name="Probst A.J."/>
            <person name="Thomas B.C."/>
            <person name="Singh A."/>
            <person name="Wilkins M.J."/>
            <person name="Karaoz U."/>
            <person name="Brodie E.L."/>
            <person name="Williams K.H."/>
            <person name="Hubbard S.S."/>
            <person name="Banfield J.F."/>
        </authorList>
    </citation>
    <scope>NUCLEOTIDE SEQUENCE [LARGE SCALE GENOMIC DNA]</scope>
</reference>
<organism evidence="6 7">
    <name type="scientific">Candidatus Magasanikbacteria bacterium RIFOXYD2_FULL_36_9</name>
    <dbReference type="NCBI Taxonomy" id="1798707"/>
    <lineage>
        <taxon>Bacteria</taxon>
        <taxon>Candidatus Magasanikiibacteriota</taxon>
    </lineage>
</organism>
<evidence type="ECO:0000256" key="5">
    <source>
        <dbReference type="SAM" id="Phobius"/>
    </source>
</evidence>
<dbReference type="AlphaFoldDB" id="A0A1F6NWU4"/>
<protein>
    <submittedName>
        <fullName evidence="6">Iron transporter</fullName>
    </submittedName>
</protein>
<evidence type="ECO:0000256" key="1">
    <source>
        <dbReference type="ARBA" id="ARBA00004127"/>
    </source>
</evidence>
<feature type="transmembrane region" description="Helical" evidence="5">
    <location>
        <begin position="147"/>
        <end position="171"/>
    </location>
</feature>
<evidence type="ECO:0000256" key="2">
    <source>
        <dbReference type="ARBA" id="ARBA00022692"/>
    </source>
</evidence>
<dbReference type="GO" id="GO:0005384">
    <property type="term" value="F:manganese ion transmembrane transporter activity"/>
    <property type="evidence" value="ECO:0007669"/>
    <property type="project" value="InterPro"/>
</dbReference>
<evidence type="ECO:0000256" key="4">
    <source>
        <dbReference type="ARBA" id="ARBA00023136"/>
    </source>
</evidence>
<evidence type="ECO:0000313" key="6">
    <source>
        <dbReference type="EMBL" id="OGH88397.1"/>
    </source>
</evidence>
<dbReference type="Pfam" id="PF01988">
    <property type="entry name" value="VIT1"/>
    <property type="match status" value="1"/>
</dbReference>
<evidence type="ECO:0000313" key="7">
    <source>
        <dbReference type="Proteomes" id="UP000178490"/>
    </source>
</evidence>
<dbReference type="GO" id="GO:0012505">
    <property type="term" value="C:endomembrane system"/>
    <property type="evidence" value="ECO:0007669"/>
    <property type="project" value="UniProtKB-SubCell"/>
</dbReference>